<dbReference type="GO" id="GO:0046872">
    <property type="term" value="F:metal ion binding"/>
    <property type="evidence" value="ECO:0007669"/>
    <property type="project" value="UniProtKB-KW"/>
</dbReference>
<dbReference type="SUPFAM" id="SSF46458">
    <property type="entry name" value="Globin-like"/>
    <property type="match status" value="1"/>
</dbReference>
<dbReference type="GO" id="GO:0020037">
    <property type="term" value="F:heme binding"/>
    <property type="evidence" value="ECO:0007669"/>
    <property type="project" value="InterPro"/>
</dbReference>
<dbReference type="InterPro" id="IPR012292">
    <property type="entry name" value="Globin/Proto"/>
</dbReference>
<comment type="similarity">
    <text evidence="6">Belongs to the globin family.</text>
</comment>
<dbReference type="Gene3D" id="1.10.490.10">
    <property type="entry name" value="Globins"/>
    <property type="match status" value="1"/>
</dbReference>
<dbReference type="InterPro" id="IPR044399">
    <property type="entry name" value="Mb-like_M"/>
</dbReference>
<dbReference type="InterPro" id="IPR009050">
    <property type="entry name" value="Globin-like_sf"/>
</dbReference>
<evidence type="ECO:0000256" key="4">
    <source>
        <dbReference type="ARBA" id="ARBA00022723"/>
    </source>
</evidence>
<evidence type="ECO:0000256" key="3">
    <source>
        <dbReference type="ARBA" id="ARBA00022621"/>
    </source>
</evidence>
<evidence type="ECO:0000256" key="2">
    <source>
        <dbReference type="ARBA" id="ARBA00022617"/>
    </source>
</evidence>
<dbReference type="GO" id="GO:0005344">
    <property type="term" value="F:oxygen carrier activity"/>
    <property type="evidence" value="ECO:0007669"/>
    <property type="project" value="UniProtKB-KW"/>
</dbReference>
<accession>A0AA88XVX7</accession>
<dbReference type="PANTHER" id="PTHR46458:SF1">
    <property type="entry name" value="GEO09476P1"/>
    <property type="match status" value="1"/>
</dbReference>
<dbReference type="PANTHER" id="PTHR46458">
    <property type="entry name" value="BLR2807 PROTEIN"/>
    <property type="match status" value="1"/>
</dbReference>
<evidence type="ECO:0000256" key="6">
    <source>
        <dbReference type="RuleBase" id="RU000356"/>
    </source>
</evidence>
<dbReference type="InterPro" id="IPR000971">
    <property type="entry name" value="Globin"/>
</dbReference>
<evidence type="ECO:0000313" key="8">
    <source>
        <dbReference type="EMBL" id="KAK3093481.1"/>
    </source>
</evidence>
<proteinExistence type="inferred from homology"/>
<dbReference type="CDD" id="cd01040">
    <property type="entry name" value="Mb-like"/>
    <property type="match status" value="1"/>
</dbReference>
<keyword evidence="2 6" id="KW-0349">Heme</keyword>
<dbReference type="Pfam" id="PF00042">
    <property type="entry name" value="Globin"/>
    <property type="match status" value="1"/>
</dbReference>
<dbReference type="GO" id="GO:0019825">
    <property type="term" value="F:oxygen binding"/>
    <property type="evidence" value="ECO:0007669"/>
    <property type="project" value="InterPro"/>
</dbReference>
<keyword evidence="5" id="KW-0408">Iron</keyword>
<keyword evidence="9" id="KW-1185">Reference proteome</keyword>
<reference evidence="8" key="1">
    <citation type="submission" date="2019-08" db="EMBL/GenBank/DDBJ databases">
        <title>The improved chromosome-level genome for the pearl oyster Pinctada fucata martensii using PacBio sequencing and Hi-C.</title>
        <authorList>
            <person name="Zheng Z."/>
        </authorList>
    </citation>
    <scope>NUCLEOTIDE SEQUENCE</scope>
    <source>
        <strain evidence="8">ZZ-2019</strain>
        <tissue evidence="8">Adductor muscle</tissue>
    </source>
</reference>
<keyword evidence="3 6" id="KW-0561">Oxygen transport</keyword>
<dbReference type="EMBL" id="VSWD01000009">
    <property type="protein sequence ID" value="KAK3093481.1"/>
    <property type="molecule type" value="Genomic_DNA"/>
</dbReference>
<dbReference type="PRINTS" id="PR00188">
    <property type="entry name" value="PLANTGLOBIN"/>
</dbReference>
<protein>
    <recommendedName>
        <fullName evidence="7">Globin domain-containing protein</fullName>
    </recommendedName>
</protein>
<dbReference type="PROSITE" id="PS01033">
    <property type="entry name" value="GLOBIN"/>
    <property type="match status" value="1"/>
</dbReference>
<dbReference type="AlphaFoldDB" id="A0AA88XVX7"/>
<feature type="domain" description="Globin" evidence="7">
    <location>
        <begin position="21"/>
        <end position="170"/>
    </location>
</feature>
<organism evidence="8 9">
    <name type="scientific">Pinctada imbricata</name>
    <name type="common">Atlantic pearl-oyster</name>
    <name type="synonym">Pinctada martensii</name>
    <dbReference type="NCBI Taxonomy" id="66713"/>
    <lineage>
        <taxon>Eukaryota</taxon>
        <taxon>Metazoa</taxon>
        <taxon>Spiralia</taxon>
        <taxon>Lophotrochozoa</taxon>
        <taxon>Mollusca</taxon>
        <taxon>Bivalvia</taxon>
        <taxon>Autobranchia</taxon>
        <taxon>Pteriomorphia</taxon>
        <taxon>Pterioida</taxon>
        <taxon>Pterioidea</taxon>
        <taxon>Pteriidae</taxon>
        <taxon>Pinctada</taxon>
    </lineage>
</organism>
<comment type="caution">
    <text evidence="8">The sequence shown here is derived from an EMBL/GenBank/DDBJ whole genome shotgun (WGS) entry which is preliminary data.</text>
</comment>
<dbReference type="InterPro" id="IPR050532">
    <property type="entry name" value="Globin-like_OT"/>
</dbReference>
<keyword evidence="1 6" id="KW-0813">Transport</keyword>
<name>A0AA88XVX7_PINIB</name>
<evidence type="ECO:0000256" key="5">
    <source>
        <dbReference type="ARBA" id="ARBA00023004"/>
    </source>
</evidence>
<dbReference type="Proteomes" id="UP001186944">
    <property type="component" value="Unassembled WGS sequence"/>
</dbReference>
<evidence type="ECO:0000259" key="7">
    <source>
        <dbReference type="PROSITE" id="PS01033"/>
    </source>
</evidence>
<evidence type="ECO:0000313" key="9">
    <source>
        <dbReference type="Proteomes" id="UP001186944"/>
    </source>
</evidence>
<evidence type="ECO:0000256" key="1">
    <source>
        <dbReference type="ARBA" id="ARBA00022448"/>
    </source>
</evidence>
<keyword evidence="4" id="KW-0479">Metal-binding</keyword>
<sequence>MGCAFSEASIRNLPGKELDAYVTREDKRLVKQSWKFFGNDLDGVGLEVFQRLFEMQEHLKKLFASMSSQKNGHHMFIDDDKLRSHGKIVMEALGSAVESLDDSVFLTNLLIAMGTKHSVYDVKTDMVVYFWPAIRDTMKDKLGDDFTPEVERAWSHVFEYIASKFQEGIRKGKKNGRNKAEKVTGI</sequence>
<gene>
    <name evidence="8" type="ORF">FSP39_016261</name>
</gene>